<evidence type="ECO:0000313" key="6">
    <source>
        <dbReference type="Proteomes" id="UP000319516"/>
    </source>
</evidence>
<dbReference type="OrthoDB" id="9774675at2"/>
<dbReference type="InterPro" id="IPR036188">
    <property type="entry name" value="FAD/NAD-bd_sf"/>
</dbReference>
<dbReference type="InterPro" id="IPR002937">
    <property type="entry name" value="Amino_oxidase"/>
</dbReference>
<keyword evidence="6" id="KW-1185">Reference proteome</keyword>
<evidence type="ECO:0000313" key="5">
    <source>
        <dbReference type="EMBL" id="TQL50745.1"/>
    </source>
</evidence>
<evidence type="ECO:0000259" key="4">
    <source>
        <dbReference type="Pfam" id="PF01593"/>
    </source>
</evidence>
<evidence type="ECO:0000256" key="3">
    <source>
        <dbReference type="ARBA" id="ARBA00040298"/>
    </source>
</evidence>
<dbReference type="EMBL" id="VFOP01000001">
    <property type="protein sequence ID" value="TQL50745.1"/>
    <property type="molecule type" value="Genomic_DNA"/>
</dbReference>
<dbReference type="GO" id="GO:0005829">
    <property type="term" value="C:cytosol"/>
    <property type="evidence" value="ECO:0007669"/>
    <property type="project" value="TreeGrafter"/>
</dbReference>
<dbReference type="RefSeq" id="WP_141784836.1">
    <property type="nucleotide sequence ID" value="NZ_BAAAIK010000002.1"/>
</dbReference>
<comment type="caution">
    <text evidence="5">The sequence shown here is derived from an EMBL/GenBank/DDBJ whole genome shotgun (WGS) entry which is preliminary data.</text>
</comment>
<dbReference type="PANTHER" id="PTHR10668:SF103">
    <property type="entry name" value="PYRIDINE NUCLEOTIDE-DISULFIDE OXIDOREDUCTASE DOMAIN-CONTAINING PROTEIN 2"/>
    <property type="match status" value="1"/>
</dbReference>
<name>A0A542YRL6_9MICO</name>
<accession>A0A542YRL6</accession>
<organism evidence="5 6">
    <name type="scientific">Ornithinicoccus hortensis</name>
    <dbReference type="NCBI Taxonomy" id="82346"/>
    <lineage>
        <taxon>Bacteria</taxon>
        <taxon>Bacillati</taxon>
        <taxon>Actinomycetota</taxon>
        <taxon>Actinomycetes</taxon>
        <taxon>Micrococcales</taxon>
        <taxon>Intrasporangiaceae</taxon>
        <taxon>Ornithinicoccus</taxon>
    </lineage>
</organism>
<dbReference type="SUPFAM" id="SSF51905">
    <property type="entry name" value="FAD/NAD(P)-binding domain"/>
    <property type="match status" value="1"/>
</dbReference>
<dbReference type="Proteomes" id="UP000319516">
    <property type="component" value="Unassembled WGS sequence"/>
</dbReference>
<proteinExistence type="predicted"/>
<dbReference type="AlphaFoldDB" id="A0A542YRL6"/>
<comment type="function">
    <text evidence="1">Probable oxidoreductase that may play a role as regulator of mitochondrial function.</text>
</comment>
<protein>
    <recommendedName>
        <fullName evidence="3">Pyridine nucleotide-disulfide oxidoreductase domain-containing protein 2</fullName>
    </recommendedName>
</protein>
<evidence type="ECO:0000256" key="2">
    <source>
        <dbReference type="ARBA" id="ARBA00038825"/>
    </source>
</evidence>
<gene>
    <name evidence="5" type="ORF">FB467_1862</name>
</gene>
<reference evidence="5 6" key="1">
    <citation type="submission" date="2019-06" db="EMBL/GenBank/DDBJ databases">
        <title>Sequencing the genomes of 1000 actinobacteria strains.</title>
        <authorList>
            <person name="Klenk H.-P."/>
        </authorList>
    </citation>
    <scope>NUCLEOTIDE SEQUENCE [LARGE SCALE GENOMIC DNA]</scope>
    <source>
        <strain evidence="5 6">DSM 12335</strain>
    </source>
</reference>
<sequence length="502" mass="52563">MRVDAVVIGAGHNGLTSAAYLARAGRSVLVLERSDHIGGAARSDRVFPAHDARLSAYSYLVSLLPQQIIDELGLQLDLRRRRISSYTPVGDGGILVDNGDPARTAADLGPDAQAWEDFYGMTGELARRLFPTVTQPLRSREDVRALVGATAWEDVFERPLGEALERRFTSDTVRGIALTDGLIGTFAGARERDLLANRCFLYHVIGRGTGDWDVPVGGMGAVTDGLLAAAEAAGAQVRTSTTVTGISTDGTEAVVRTADGEEITAGLVFSNAAPSVLAGLLGEAPPGPAPEGAQLKVNMLLSRLPALRDDSVTPEQAFAGTFHINEGYQALEAARAQAGAGQIPDLPPCEVYCHSLSDDSILGPDLVAAGAQTLTLFGLHMPARLFREDPEGARERALAATLASIDSVLAEPIEDCLLDEATIEVRSPLDIESSVGMPGGHIFHGDLQWPFAETTGDVGRWGVETAYPNVFVCGAGARRGGGVSGIPGRNAVAAALGEEAVG</sequence>
<evidence type="ECO:0000256" key="1">
    <source>
        <dbReference type="ARBA" id="ARBA00037217"/>
    </source>
</evidence>
<dbReference type="PANTHER" id="PTHR10668">
    <property type="entry name" value="PHYTOENE DEHYDROGENASE"/>
    <property type="match status" value="1"/>
</dbReference>
<dbReference type="GO" id="GO:0016491">
    <property type="term" value="F:oxidoreductase activity"/>
    <property type="evidence" value="ECO:0007669"/>
    <property type="project" value="InterPro"/>
</dbReference>
<comment type="subunit">
    <text evidence="2">Interacts with COX5B; this interaction may contribute to localize PYROXD2 to the inner face of the inner mitochondrial membrane.</text>
</comment>
<dbReference type="Pfam" id="PF01593">
    <property type="entry name" value="Amino_oxidase"/>
    <property type="match status" value="1"/>
</dbReference>
<dbReference type="Gene3D" id="3.50.50.60">
    <property type="entry name" value="FAD/NAD(P)-binding domain"/>
    <property type="match status" value="2"/>
</dbReference>
<feature type="domain" description="Amine oxidase" evidence="4">
    <location>
        <begin position="14"/>
        <end position="278"/>
    </location>
</feature>